<protein>
    <submittedName>
        <fullName evidence="1">Uncharacterized protein</fullName>
    </submittedName>
</protein>
<gene>
    <name evidence="1" type="ORF">IMSAGC001_00032</name>
</gene>
<sequence length="30" mass="3494">MGIRTVRQIPIRMEDMIVSKEVKNQFCASL</sequence>
<dbReference type="AlphaFoldDB" id="A0A7I9ZX76"/>
<evidence type="ECO:0000313" key="1">
    <source>
        <dbReference type="EMBL" id="GFH84637.1"/>
    </source>
</evidence>
<comment type="caution">
    <text evidence="1">The sequence shown here is derived from an EMBL/GenBank/DDBJ whole genome shotgun (WGS) entry which is preliminary data.</text>
</comment>
<evidence type="ECO:0000313" key="2">
    <source>
        <dbReference type="Proteomes" id="UP000491181"/>
    </source>
</evidence>
<dbReference type="EMBL" id="BLLS01000001">
    <property type="protein sequence ID" value="GFH84637.1"/>
    <property type="molecule type" value="Genomic_DNA"/>
</dbReference>
<accession>A0A7I9ZX76</accession>
<proteinExistence type="predicted"/>
<name>A0A7I9ZX76_9BACE</name>
<reference evidence="1 2" key="1">
    <citation type="journal article" date="2020" name="Microbiome">
        <title>Single-cell genomics of uncultured bacteria reveals dietary fiber responders in the mouse gut microbiota.</title>
        <authorList>
            <person name="Chijiiwa R."/>
            <person name="Hosokawa M."/>
            <person name="Kogawa M."/>
            <person name="Nishikawa Y."/>
            <person name="Ide K."/>
            <person name="Sakanashi C."/>
            <person name="Takahashi K."/>
            <person name="Takeyama H."/>
        </authorList>
    </citation>
    <scope>NUCLEOTIDE SEQUENCE [LARGE SCALE GENOMIC DNA]</scope>
    <source>
        <strain evidence="1">IMSAGC_001</strain>
    </source>
</reference>
<dbReference type="Proteomes" id="UP000491181">
    <property type="component" value="Unassembled WGS sequence"/>
</dbReference>
<organism evidence="1 2">
    <name type="scientific">Bacteroides acidifaciens</name>
    <dbReference type="NCBI Taxonomy" id="85831"/>
    <lineage>
        <taxon>Bacteria</taxon>
        <taxon>Pseudomonadati</taxon>
        <taxon>Bacteroidota</taxon>
        <taxon>Bacteroidia</taxon>
        <taxon>Bacteroidales</taxon>
        <taxon>Bacteroidaceae</taxon>
        <taxon>Bacteroides</taxon>
    </lineage>
</organism>